<organism evidence="1 2">
    <name type="scientific">Neurospora tetraspora</name>
    <dbReference type="NCBI Taxonomy" id="94610"/>
    <lineage>
        <taxon>Eukaryota</taxon>
        <taxon>Fungi</taxon>
        <taxon>Dikarya</taxon>
        <taxon>Ascomycota</taxon>
        <taxon>Pezizomycotina</taxon>
        <taxon>Sordariomycetes</taxon>
        <taxon>Sordariomycetidae</taxon>
        <taxon>Sordariales</taxon>
        <taxon>Sordariaceae</taxon>
        <taxon>Neurospora</taxon>
    </lineage>
</organism>
<dbReference type="EMBL" id="JAUEPP010000011">
    <property type="protein sequence ID" value="KAK3334298.1"/>
    <property type="molecule type" value="Genomic_DNA"/>
</dbReference>
<sequence>MPFFVIFSQHDTPVIDRVPLSLTIPRDPDGQVEEDHDGTNTTLLVRATIRLSLRDRRANRCRCGRLRRPDIHTCHTHLPRRVNQSRNGRGTHWLEQRERKQDVASFEVQRLKESGWHQDTNGIPTANLNPTLTCLDPPLLYKLYICTCFPPPSRWCLCSRGTLSDSASQHGTALFEIFRDLMIIVGERRFDFKDRSQNVGKLTLMDGITV</sequence>
<gene>
    <name evidence="1" type="ORF">B0H65DRAFT_481427</name>
</gene>
<reference evidence="1" key="2">
    <citation type="submission" date="2023-06" db="EMBL/GenBank/DDBJ databases">
        <authorList>
            <consortium name="Lawrence Berkeley National Laboratory"/>
            <person name="Haridas S."/>
            <person name="Hensen N."/>
            <person name="Bonometti L."/>
            <person name="Westerberg I."/>
            <person name="Brannstrom I.O."/>
            <person name="Guillou S."/>
            <person name="Cros-Aarteil S."/>
            <person name="Calhoun S."/>
            <person name="Kuo A."/>
            <person name="Mondo S."/>
            <person name="Pangilinan J."/>
            <person name="Riley R."/>
            <person name="Labutti K."/>
            <person name="Andreopoulos B."/>
            <person name="Lipzen A."/>
            <person name="Chen C."/>
            <person name="Yanf M."/>
            <person name="Daum C."/>
            <person name="Ng V."/>
            <person name="Clum A."/>
            <person name="Steindorff A."/>
            <person name="Ohm R."/>
            <person name="Martin F."/>
            <person name="Silar P."/>
            <person name="Natvig D."/>
            <person name="Lalanne C."/>
            <person name="Gautier V."/>
            <person name="Ament-Velasquez S.L."/>
            <person name="Kruys A."/>
            <person name="Hutchinson M.I."/>
            <person name="Powell A.J."/>
            <person name="Barry K."/>
            <person name="Miller A.N."/>
            <person name="Grigoriev I.V."/>
            <person name="Debuchy R."/>
            <person name="Gladieux P."/>
            <person name="Thoren M.H."/>
            <person name="Johannesson H."/>
        </authorList>
    </citation>
    <scope>NUCLEOTIDE SEQUENCE</scope>
    <source>
        <strain evidence="1">CBS 560.94</strain>
    </source>
</reference>
<name>A0AAE0IZQ3_9PEZI</name>
<proteinExistence type="predicted"/>
<protein>
    <submittedName>
        <fullName evidence="1">Uncharacterized protein</fullName>
    </submittedName>
</protein>
<dbReference type="RefSeq" id="XP_062676464.1">
    <property type="nucleotide sequence ID" value="XM_062827629.1"/>
</dbReference>
<evidence type="ECO:0000313" key="1">
    <source>
        <dbReference type="EMBL" id="KAK3334298.1"/>
    </source>
</evidence>
<dbReference type="AlphaFoldDB" id="A0AAE0IZQ3"/>
<reference evidence="1" key="1">
    <citation type="journal article" date="2023" name="Mol. Phylogenet. Evol.">
        <title>Genome-scale phylogeny and comparative genomics of the fungal order Sordariales.</title>
        <authorList>
            <person name="Hensen N."/>
            <person name="Bonometti L."/>
            <person name="Westerberg I."/>
            <person name="Brannstrom I.O."/>
            <person name="Guillou S."/>
            <person name="Cros-Aarteil S."/>
            <person name="Calhoun S."/>
            <person name="Haridas S."/>
            <person name="Kuo A."/>
            <person name="Mondo S."/>
            <person name="Pangilinan J."/>
            <person name="Riley R."/>
            <person name="LaButti K."/>
            <person name="Andreopoulos B."/>
            <person name="Lipzen A."/>
            <person name="Chen C."/>
            <person name="Yan M."/>
            <person name="Daum C."/>
            <person name="Ng V."/>
            <person name="Clum A."/>
            <person name="Steindorff A."/>
            <person name="Ohm R.A."/>
            <person name="Martin F."/>
            <person name="Silar P."/>
            <person name="Natvig D.O."/>
            <person name="Lalanne C."/>
            <person name="Gautier V."/>
            <person name="Ament-Velasquez S.L."/>
            <person name="Kruys A."/>
            <person name="Hutchinson M.I."/>
            <person name="Powell A.J."/>
            <person name="Barry K."/>
            <person name="Miller A.N."/>
            <person name="Grigoriev I.V."/>
            <person name="Debuchy R."/>
            <person name="Gladieux P."/>
            <person name="Hiltunen Thoren M."/>
            <person name="Johannesson H."/>
        </authorList>
    </citation>
    <scope>NUCLEOTIDE SEQUENCE</scope>
    <source>
        <strain evidence="1">CBS 560.94</strain>
    </source>
</reference>
<dbReference type="GeneID" id="87864783"/>
<evidence type="ECO:0000313" key="2">
    <source>
        <dbReference type="Proteomes" id="UP001278500"/>
    </source>
</evidence>
<dbReference type="Proteomes" id="UP001278500">
    <property type="component" value="Unassembled WGS sequence"/>
</dbReference>
<accession>A0AAE0IZQ3</accession>
<comment type="caution">
    <text evidence="1">The sequence shown here is derived from an EMBL/GenBank/DDBJ whole genome shotgun (WGS) entry which is preliminary data.</text>
</comment>
<keyword evidence="2" id="KW-1185">Reference proteome</keyword>